<dbReference type="SUPFAM" id="SSF53254">
    <property type="entry name" value="Phosphoglycerate mutase-like"/>
    <property type="match status" value="1"/>
</dbReference>
<dbReference type="EMBL" id="CP046996">
    <property type="protein sequence ID" value="QHA00654.1"/>
    <property type="molecule type" value="Genomic_DNA"/>
</dbReference>
<dbReference type="RefSeq" id="WP_019226062.1">
    <property type="nucleotide sequence ID" value="NZ_CP046996.1"/>
</dbReference>
<dbReference type="InterPro" id="IPR013078">
    <property type="entry name" value="His_Pase_superF_clade-1"/>
</dbReference>
<dbReference type="SMART" id="SM00855">
    <property type="entry name" value="PGAM"/>
    <property type="match status" value="1"/>
</dbReference>
<gene>
    <name evidence="1" type="ORF">GQ588_08415</name>
</gene>
<dbReference type="InterPro" id="IPR050275">
    <property type="entry name" value="PGM_Phosphatase"/>
</dbReference>
<dbReference type="GO" id="GO:0005737">
    <property type="term" value="C:cytoplasm"/>
    <property type="evidence" value="ECO:0007669"/>
    <property type="project" value="TreeGrafter"/>
</dbReference>
<organism evidence="1 2">
    <name type="scientific">Dehalobacter restrictus</name>
    <dbReference type="NCBI Taxonomy" id="55583"/>
    <lineage>
        <taxon>Bacteria</taxon>
        <taxon>Bacillati</taxon>
        <taxon>Bacillota</taxon>
        <taxon>Clostridia</taxon>
        <taxon>Eubacteriales</taxon>
        <taxon>Desulfitobacteriaceae</taxon>
        <taxon>Dehalobacter</taxon>
    </lineage>
</organism>
<proteinExistence type="predicted"/>
<dbReference type="InterPro" id="IPR029033">
    <property type="entry name" value="His_PPase_superfam"/>
</dbReference>
<name>A0A857DH71_9FIRM</name>
<dbReference type="PANTHER" id="PTHR48100">
    <property type="entry name" value="BROAD-SPECIFICITY PHOSPHATASE YOR283W-RELATED"/>
    <property type="match status" value="1"/>
</dbReference>
<evidence type="ECO:0000313" key="1">
    <source>
        <dbReference type="EMBL" id="QHA00654.1"/>
    </source>
</evidence>
<dbReference type="Gene3D" id="3.40.50.1240">
    <property type="entry name" value="Phosphoglycerate mutase-like"/>
    <property type="match status" value="1"/>
</dbReference>
<accession>A0A857DH71</accession>
<sequence length="200" mass="22980">MNKFLYLIRHAKTEGNLRSRYIGITDEPLSEQGIFELREHIAAGRYTAVEHVFVSPMLRCRQTKELIYPNVPYSIIPELAECSFGIFENKSYEQLKDLAEYQSWIDSGGKQQIPGGDQPEMFKSRCLEGFSRVIQKVDEAGIEQAGLIIHGGTIMMLLEAFSPEIFDFFHWQIKNGEGYQLTIDQDLWAENRKLAAIEKI</sequence>
<dbReference type="AlphaFoldDB" id="A0A857DH71"/>
<evidence type="ECO:0000313" key="2">
    <source>
        <dbReference type="Proteomes" id="UP000430508"/>
    </source>
</evidence>
<reference evidence="1 2" key="1">
    <citation type="submission" date="2019-12" db="EMBL/GenBank/DDBJ databases">
        <title>Sequence classification of anaerobic respiratory reductive dehalogenases: First we see many, then we see few.</title>
        <authorList>
            <person name="Molenda O."/>
            <person name="Puentes Jacome L.A."/>
            <person name="Cao X."/>
            <person name="Nesbo C.L."/>
            <person name="Tang S."/>
            <person name="Morson N."/>
            <person name="Patron J."/>
            <person name="Lomheim L."/>
            <person name="Wishart D.S."/>
            <person name="Edwards E.A."/>
        </authorList>
    </citation>
    <scope>NUCLEOTIDE SEQUENCE [LARGE SCALE GENOMIC DNA]</scope>
    <source>
        <strain evidence="1 2">12DCA</strain>
    </source>
</reference>
<dbReference type="CDD" id="cd07067">
    <property type="entry name" value="HP_PGM_like"/>
    <property type="match status" value="1"/>
</dbReference>
<dbReference type="Proteomes" id="UP000430508">
    <property type="component" value="Chromosome"/>
</dbReference>
<dbReference type="PANTHER" id="PTHR48100:SF1">
    <property type="entry name" value="HISTIDINE PHOSPHATASE FAMILY PROTEIN-RELATED"/>
    <property type="match status" value="1"/>
</dbReference>
<protein>
    <submittedName>
        <fullName evidence="1">Histidine phosphatase family protein</fullName>
    </submittedName>
</protein>
<dbReference type="GO" id="GO:0016791">
    <property type="term" value="F:phosphatase activity"/>
    <property type="evidence" value="ECO:0007669"/>
    <property type="project" value="TreeGrafter"/>
</dbReference>
<dbReference type="Pfam" id="PF00300">
    <property type="entry name" value="His_Phos_1"/>
    <property type="match status" value="1"/>
</dbReference>